<keyword evidence="2 4" id="KW-0863">Zinc-finger</keyword>
<dbReference type="GO" id="GO:0008270">
    <property type="term" value="F:zinc ion binding"/>
    <property type="evidence" value="ECO:0007669"/>
    <property type="project" value="UniProtKB-KW"/>
</dbReference>
<dbReference type="InterPro" id="IPR052667">
    <property type="entry name" value="E3_ubiquitin-ligase_RING"/>
</dbReference>
<protein>
    <recommendedName>
        <fullName evidence="6">RING-type domain-containing protein</fullName>
    </recommendedName>
</protein>
<dbReference type="Pfam" id="PF13445">
    <property type="entry name" value="zf-RING_UBOX"/>
    <property type="match status" value="1"/>
</dbReference>
<dbReference type="EMBL" id="DS268458">
    <property type="protein sequence ID" value="EFP05140.1"/>
    <property type="molecule type" value="Genomic_DNA"/>
</dbReference>
<dbReference type="PROSITE" id="PS00518">
    <property type="entry name" value="ZF_RING_1"/>
    <property type="match status" value="1"/>
</dbReference>
<dbReference type="InterPro" id="IPR017907">
    <property type="entry name" value="Znf_RING_CS"/>
</dbReference>
<dbReference type="PANTHER" id="PTHR47156:SF10">
    <property type="entry name" value="E3 UBIQUITIN-PROTEIN LIGASE TRIM-21-RELATED"/>
    <property type="match status" value="1"/>
</dbReference>
<dbReference type="eggNOG" id="KOG4185">
    <property type="taxonomic scope" value="Eukaryota"/>
</dbReference>
<keyword evidence="5" id="KW-0175">Coiled coil</keyword>
<dbReference type="InterPro" id="IPR027370">
    <property type="entry name" value="Znf-RING_euk"/>
</dbReference>
<evidence type="ECO:0000256" key="2">
    <source>
        <dbReference type="ARBA" id="ARBA00022771"/>
    </source>
</evidence>
<dbReference type="Proteomes" id="UP000008281">
    <property type="component" value="Unassembled WGS sequence"/>
</dbReference>
<evidence type="ECO:0000256" key="3">
    <source>
        <dbReference type="ARBA" id="ARBA00022833"/>
    </source>
</evidence>
<dbReference type="InterPro" id="IPR001841">
    <property type="entry name" value="Znf_RING"/>
</dbReference>
<gene>
    <name evidence="7" type="ORF">CRE_04107</name>
</gene>
<evidence type="ECO:0000256" key="1">
    <source>
        <dbReference type="ARBA" id="ARBA00022723"/>
    </source>
</evidence>
<accession>E3MMX8</accession>
<keyword evidence="1" id="KW-0479">Metal-binding</keyword>
<dbReference type="AlphaFoldDB" id="E3MMX8"/>
<dbReference type="InParanoid" id="E3MMX8"/>
<dbReference type="Gene3D" id="3.30.40.10">
    <property type="entry name" value="Zinc/RING finger domain, C3HC4 (zinc finger)"/>
    <property type="match status" value="1"/>
</dbReference>
<keyword evidence="3" id="KW-0862">Zinc</keyword>
<evidence type="ECO:0000256" key="4">
    <source>
        <dbReference type="PROSITE-ProRule" id="PRU00175"/>
    </source>
</evidence>
<feature type="domain" description="RING-type" evidence="6">
    <location>
        <begin position="120"/>
        <end position="164"/>
    </location>
</feature>
<evidence type="ECO:0000313" key="7">
    <source>
        <dbReference type="EMBL" id="EFP05140.1"/>
    </source>
</evidence>
<sequence>MPRRTRKPNQNRGSIQRKDELEAKVKLLEEKLLKSEQKEMIATELYNKEKRLCSSARANSTYYRNKLISTTKEMTRITDKLNSATEDLKLIKRKKMLKAQETLRMNQELNEQEKKPWRLCEVCDEDYNHTANGTPRVLKCGHTLCHSCLAQIATSHYIQCPFDRLFTNIGVNELNDLPKNFVVLHM</sequence>
<evidence type="ECO:0000313" key="8">
    <source>
        <dbReference type="Proteomes" id="UP000008281"/>
    </source>
</evidence>
<dbReference type="OMA" id="ATSHYIQ"/>
<proteinExistence type="predicted"/>
<dbReference type="SUPFAM" id="SSF57850">
    <property type="entry name" value="RING/U-box"/>
    <property type="match status" value="1"/>
</dbReference>
<dbReference type="STRING" id="31234.E3MMX8"/>
<dbReference type="HOGENOM" id="CLU_093265_0_0_1"/>
<dbReference type="PANTHER" id="PTHR47156">
    <property type="entry name" value="PROTEIN CBG20824"/>
    <property type="match status" value="1"/>
</dbReference>
<organism evidence="8">
    <name type="scientific">Caenorhabditis remanei</name>
    <name type="common">Caenorhabditis vulgaris</name>
    <dbReference type="NCBI Taxonomy" id="31234"/>
    <lineage>
        <taxon>Eukaryota</taxon>
        <taxon>Metazoa</taxon>
        <taxon>Ecdysozoa</taxon>
        <taxon>Nematoda</taxon>
        <taxon>Chromadorea</taxon>
        <taxon>Rhabditida</taxon>
        <taxon>Rhabditina</taxon>
        <taxon>Rhabditomorpha</taxon>
        <taxon>Rhabditoidea</taxon>
        <taxon>Rhabditidae</taxon>
        <taxon>Peloderinae</taxon>
        <taxon>Caenorhabditis</taxon>
    </lineage>
</organism>
<name>E3MMX8_CAERE</name>
<dbReference type="OrthoDB" id="5874122at2759"/>
<feature type="coiled-coil region" evidence="5">
    <location>
        <begin position="11"/>
        <end position="38"/>
    </location>
</feature>
<keyword evidence="8" id="KW-1185">Reference proteome</keyword>
<dbReference type="InterPro" id="IPR013083">
    <property type="entry name" value="Znf_RING/FYVE/PHD"/>
</dbReference>
<dbReference type="SMART" id="SM00184">
    <property type="entry name" value="RING"/>
    <property type="match status" value="1"/>
</dbReference>
<reference evidence="7" key="1">
    <citation type="submission" date="2007-07" db="EMBL/GenBank/DDBJ databases">
        <title>PCAP assembly of the Caenorhabditis remanei genome.</title>
        <authorList>
            <consortium name="The Caenorhabditis remanei Sequencing Consortium"/>
            <person name="Wilson R.K."/>
        </authorList>
    </citation>
    <scope>NUCLEOTIDE SEQUENCE [LARGE SCALE GENOMIC DNA]</scope>
    <source>
        <strain evidence="7">PB4641</strain>
    </source>
</reference>
<dbReference type="PROSITE" id="PS50089">
    <property type="entry name" value="ZF_RING_2"/>
    <property type="match status" value="1"/>
</dbReference>
<evidence type="ECO:0000259" key="6">
    <source>
        <dbReference type="PROSITE" id="PS50089"/>
    </source>
</evidence>
<evidence type="ECO:0000256" key="5">
    <source>
        <dbReference type="SAM" id="Coils"/>
    </source>
</evidence>